<feature type="region of interest" description="Disordered" evidence="4">
    <location>
        <begin position="162"/>
        <end position="181"/>
    </location>
</feature>
<accession>A0A0J6C7V0</accession>
<dbReference type="EMBL" id="CP016440">
    <property type="protein sequence ID" value="ANY14584.1"/>
    <property type="molecule type" value="Genomic_DNA"/>
</dbReference>
<accession>A0A0M7E6L5</accession>
<dbReference type="Proteomes" id="UP000092950">
    <property type="component" value="Chromosome"/>
</dbReference>
<dbReference type="SUPFAM" id="SSF46785">
    <property type="entry name" value="Winged helix' DNA-binding domain"/>
    <property type="match status" value="1"/>
</dbReference>
<feature type="domain" description="HTH marR-type" evidence="5">
    <location>
        <begin position="19"/>
        <end position="151"/>
    </location>
</feature>
<evidence type="ECO:0000256" key="1">
    <source>
        <dbReference type="ARBA" id="ARBA00023015"/>
    </source>
</evidence>
<evidence type="ECO:0000313" key="9">
    <source>
        <dbReference type="Proteomes" id="UP000092950"/>
    </source>
</evidence>
<organism evidence="7 8">
    <name type="scientific">Bordetella pseudohinzii</name>
    <dbReference type="NCBI Taxonomy" id="1331258"/>
    <lineage>
        <taxon>Bacteria</taxon>
        <taxon>Pseudomonadati</taxon>
        <taxon>Pseudomonadota</taxon>
        <taxon>Betaproteobacteria</taxon>
        <taxon>Burkholderiales</taxon>
        <taxon>Alcaligenaceae</taxon>
        <taxon>Bordetella</taxon>
    </lineage>
</organism>
<evidence type="ECO:0000313" key="8">
    <source>
        <dbReference type="Proteomes" id="UP000053096"/>
    </source>
</evidence>
<dbReference type="KEGG" id="bpdz:BBN53_00975"/>
<dbReference type="RefSeq" id="WP_043210432.1">
    <property type="nucleotide sequence ID" value="NZ_CAJGUP010000210.1"/>
</dbReference>
<gene>
    <name evidence="6" type="ORF">BBN53_00975</name>
    <name evidence="7" type="ORF">ERS370011_01455</name>
</gene>
<proteinExistence type="predicted"/>
<keyword evidence="2" id="KW-0238">DNA-binding</keyword>
<dbReference type="InterPro" id="IPR000835">
    <property type="entry name" value="HTH_MarR-typ"/>
</dbReference>
<reference evidence="7 8" key="1">
    <citation type="submission" date="2015-09" db="EMBL/GenBank/DDBJ databases">
        <authorList>
            <person name="Jackson K.R."/>
            <person name="Lunt B.L."/>
            <person name="Fisher J.N.B."/>
            <person name="Gardner A.V."/>
            <person name="Bailey M.E."/>
            <person name="Deus L.M."/>
            <person name="Earl A.S."/>
            <person name="Gibby P.D."/>
            <person name="Hartmann K.A."/>
            <person name="Liu J.E."/>
            <person name="Manci A.M."/>
            <person name="Nielsen D.A."/>
            <person name="Solomon M.B."/>
            <person name="Breakwell D.P."/>
            <person name="Burnett S.H."/>
            <person name="Grose J.H."/>
        </authorList>
    </citation>
    <scope>NUCLEOTIDE SEQUENCE [LARGE SCALE GENOMIC DNA]</scope>
    <source>
        <strain evidence="7 8">2789STDY5608636</strain>
    </source>
</reference>
<dbReference type="PANTHER" id="PTHR42756:SF1">
    <property type="entry name" value="TRANSCRIPTIONAL REPRESSOR OF EMRAB OPERON"/>
    <property type="match status" value="1"/>
</dbReference>
<dbReference type="Proteomes" id="UP000053096">
    <property type="component" value="Unassembled WGS sequence"/>
</dbReference>
<keyword evidence="9" id="KW-1185">Reference proteome</keyword>
<keyword evidence="3" id="KW-0804">Transcription</keyword>
<keyword evidence="1" id="KW-0805">Transcription regulation</keyword>
<dbReference type="EMBL" id="CYTV01000003">
    <property type="protein sequence ID" value="CUI62297.1"/>
    <property type="molecule type" value="Genomic_DNA"/>
</dbReference>
<reference evidence="6 9" key="2">
    <citation type="submission" date="2016-07" db="EMBL/GenBank/DDBJ databases">
        <title>Complete genome sequences of Bordetella pseudohinzii.</title>
        <authorList>
            <person name="Spilker T."/>
            <person name="Darrah R."/>
            <person name="LiPuma J.J."/>
        </authorList>
    </citation>
    <scope>NUCLEOTIDE SEQUENCE [LARGE SCALE GENOMIC DNA]</scope>
    <source>
        <strain evidence="6 9">HI4681</strain>
    </source>
</reference>
<dbReference type="AlphaFoldDB" id="A0A0J6C7V0"/>
<evidence type="ECO:0000313" key="6">
    <source>
        <dbReference type="EMBL" id="ANY14584.1"/>
    </source>
</evidence>
<protein>
    <submittedName>
        <fullName evidence="7">Homoprotocatechuate degradation operon regulator, HpaR</fullName>
    </submittedName>
    <submittedName>
        <fullName evidence="6">MarR family transcriptional regulator</fullName>
    </submittedName>
</protein>
<sequence>MTSKETQTVLKHWREAVPDDRLAHLIKDATRALVRGLQARLAEHNVSFGHWAFLRILWEQDGLTQRELSESAGVMEPTTYSAMKAMESLGYIERKHLPGNNKNVHVFLTRNGRALKKKLVPLAEEINAIGTRGLSGAEIKTARKVLLTIITNMADDEAALENAERRVPSTRELSRRISETA</sequence>
<dbReference type="GO" id="GO:0003677">
    <property type="term" value="F:DNA binding"/>
    <property type="evidence" value="ECO:0007669"/>
    <property type="project" value="UniProtKB-KW"/>
</dbReference>
<dbReference type="Gene3D" id="1.10.10.10">
    <property type="entry name" value="Winged helix-like DNA-binding domain superfamily/Winged helix DNA-binding domain"/>
    <property type="match status" value="1"/>
</dbReference>
<dbReference type="InterPro" id="IPR036390">
    <property type="entry name" value="WH_DNA-bd_sf"/>
</dbReference>
<dbReference type="GO" id="GO:0003700">
    <property type="term" value="F:DNA-binding transcription factor activity"/>
    <property type="evidence" value="ECO:0007669"/>
    <property type="project" value="InterPro"/>
</dbReference>
<evidence type="ECO:0000256" key="2">
    <source>
        <dbReference type="ARBA" id="ARBA00023125"/>
    </source>
</evidence>
<evidence type="ECO:0000259" key="5">
    <source>
        <dbReference type="PROSITE" id="PS50995"/>
    </source>
</evidence>
<evidence type="ECO:0000256" key="3">
    <source>
        <dbReference type="ARBA" id="ARBA00023163"/>
    </source>
</evidence>
<dbReference type="Pfam" id="PF01047">
    <property type="entry name" value="MarR"/>
    <property type="match status" value="1"/>
</dbReference>
<dbReference type="SMART" id="SM00347">
    <property type="entry name" value="HTH_MARR"/>
    <property type="match status" value="1"/>
</dbReference>
<name>A0A0J6C7V0_9BORD</name>
<dbReference type="PANTHER" id="PTHR42756">
    <property type="entry name" value="TRANSCRIPTIONAL REGULATOR, MARR"/>
    <property type="match status" value="1"/>
</dbReference>
<dbReference type="OrthoDB" id="8759079at2"/>
<evidence type="ECO:0000313" key="7">
    <source>
        <dbReference type="EMBL" id="CUI62297.1"/>
    </source>
</evidence>
<dbReference type="InterPro" id="IPR036388">
    <property type="entry name" value="WH-like_DNA-bd_sf"/>
</dbReference>
<dbReference type="PROSITE" id="PS50995">
    <property type="entry name" value="HTH_MARR_2"/>
    <property type="match status" value="1"/>
</dbReference>
<evidence type="ECO:0000256" key="4">
    <source>
        <dbReference type="SAM" id="MobiDB-lite"/>
    </source>
</evidence>